<evidence type="ECO:0000313" key="5">
    <source>
        <dbReference type="EMBL" id="PKS11935.1"/>
    </source>
</evidence>
<dbReference type="STRING" id="41688.A0A2N3NHM0"/>
<comment type="caution">
    <text evidence="5">The sequence shown here is derived from an EMBL/GenBank/DDBJ whole genome shotgun (WGS) entry which is preliminary data.</text>
</comment>
<feature type="compositionally biased region" description="Basic and acidic residues" evidence="4">
    <location>
        <begin position="225"/>
        <end position="235"/>
    </location>
</feature>
<dbReference type="GO" id="GO:1902369">
    <property type="term" value="P:negative regulation of RNA catabolic process"/>
    <property type="evidence" value="ECO:0007669"/>
    <property type="project" value="TreeGrafter"/>
</dbReference>
<dbReference type="GO" id="GO:0071013">
    <property type="term" value="C:catalytic step 2 spliceosome"/>
    <property type="evidence" value="ECO:0007669"/>
    <property type="project" value="TreeGrafter"/>
</dbReference>
<evidence type="ECO:0000256" key="4">
    <source>
        <dbReference type="SAM" id="MobiDB-lite"/>
    </source>
</evidence>
<feature type="region of interest" description="Disordered" evidence="4">
    <location>
        <begin position="213"/>
        <end position="270"/>
    </location>
</feature>
<comment type="similarity">
    <text evidence="2">Belongs to the NRDE2 family.</text>
</comment>
<evidence type="ECO:0000313" key="6">
    <source>
        <dbReference type="Proteomes" id="UP000233524"/>
    </source>
</evidence>
<organism evidence="5 6">
    <name type="scientific">Lomentospora prolificans</name>
    <dbReference type="NCBI Taxonomy" id="41688"/>
    <lineage>
        <taxon>Eukaryota</taxon>
        <taxon>Fungi</taxon>
        <taxon>Dikarya</taxon>
        <taxon>Ascomycota</taxon>
        <taxon>Pezizomycotina</taxon>
        <taxon>Sordariomycetes</taxon>
        <taxon>Hypocreomycetidae</taxon>
        <taxon>Microascales</taxon>
        <taxon>Microascaceae</taxon>
        <taxon>Lomentospora</taxon>
    </lineage>
</organism>
<dbReference type="GO" id="GO:0031048">
    <property type="term" value="P:regulatory ncRNA-mediated heterochromatin formation"/>
    <property type="evidence" value="ECO:0007669"/>
    <property type="project" value="TreeGrafter"/>
</dbReference>
<keyword evidence="6" id="KW-1185">Reference proteome</keyword>
<reference evidence="5 6" key="1">
    <citation type="journal article" date="2017" name="G3 (Bethesda)">
        <title>First Draft Genome Sequence of the Pathogenic Fungus Lomentospora prolificans (Formerly Scedosporium prolificans).</title>
        <authorList>
            <person name="Luo R."/>
            <person name="Zimin A."/>
            <person name="Workman R."/>
            <person name="Fan Y."/>
            <person name="Pertea G."/>
            <person name="Grossman N."/>
            <person name="Wear M.P."/>
            <person name="Jia B."/>
            <person name="Miller H."/>
            <person name="Casadevall A."/>
            <person name="Timp W."/>
            <person name="Zhang S.X."/>
            <person name="Salzberg S.L."/>
        </authorList>
    </citation>
    <scope>NUCLEOTIDE SEQUENCE [LARGE SCALE GENOMIC DNA]</scope>
    <source>
        <strain evidence="5 6">JHH-5317</strain>
    </source>
</reference>
<evidence type="ECO:0000256" key="3">
    <source>
        <dbReference type="ARBA" id="ARBA00023242"/>
    </source>
</evidence>
<accession>A0A2N3NHM0</accession>
<dbReference type="InParanoid" id="A0A2N3NHM0"/>
<comment type="subcellular location">
    <subcellularLocation>
        <location evidence="1">Nucleus</location>
    </subcellularLocation>
</comment>
<feature type="compositionally biased region" description="Basic residues" evidence="4">
    <location>
        <begin position="43"/>
        <end position="59"/>
    </location>
</feature>
<feature type="compositionally biased region" description="Acidic residues" evidence="4">
    <location>
        <begin position="253"/>
        <end position="262"/>
    </location>
</feature>
<dbReference type="PANTHER" id="PTHR13471:SF0">
    <property type="entry name" value="NUCLEAR EXOSOME REGULATOR NRDE2"/>
    <property type="match status" value="1"/>
</dbReference>
<dbReference type="InterPro" id="IPR013633">
    <property type="entry name" value="NRDE-2"/>
</dbReference>
<dbReference type="PANTHER" id="PTHR13471">
    <property type="entry name" value="TETRATRICOPEPTIDE-LIKE HELICAL"/>
    <property type="match status" value="1"/>
</dbReference>
<dbReference type="EMBL" id="NLAX01000004">
    <property type="protein sequence ID" value="PKS11935.1"/>
    <property type="molecule type" value="Genomic_DNA"/>
</dbReference>
<dbReference type="Pfam" id="PF08424">
    <property type="entry name" value="NRDE-2"/>
    <property type="match status" value="1"/>
</dbReference>
<sequence length="1083" mass="122224">MSGREDKKSAVPKFSSFKAKPADSTPTPESVTKGKDDVDKSHRSSRHHRHRHRSHRHGGKLSGSASRSPSPKRPRTRDRSRSPRERHGRDLEVRRKGNPDAPAQPSKPARDLASDLFVIDKKGDPLIPKFGVDRYKQAQFYRPSRERVLGAEGYLYIHRDGPREEFSIRKPGEFYGVSLRDKHAFRTKLRQAEPQMLKASKRALLEVDGPEEDFISLKPPRKRGRDSSEDERGPDYRSILGKAKANDAFADNVDSESSDEDMGAGADPLKERSIELTRRVKEHPDDIAAWLELINHQDLLLKASASGQDPTANEIRSFAEIKLSMYEKALAQVKSPHQKEQLLVGQMRAGAKVWDGPMQETRWEKIGKQVEGSLLLWKAHLDFKLSNIVAFQYNTVKKMFLDRLALLNSKVNEEVIRVKQKMLYSELIYVFLRATRYFYDCGYKELSVASWQALLELNLYGPEIPNPAGAIPESFQEFWESEIPRIGEPGALGWNHFIATSDDSTVPDAALPDPRPDGPQSRDAYKAWATEELHQAKKARMPGRTLDEDTVDDPFRLIMYSDLEGIPFTIPSNLLPELKGELLDAYLTFCHLPPLSSNRLWKADPHLAPRDGAFERLVRAGPQRFADSDDSTRTPPEFAKEAITPAIAPKTICSLLVSLKASNKNELPVELSWVLLTLKSLVMAGHEELAKHYLALEWISDAGAVKKAAKGLIKKYPQNIGLYNLYGLLEWANGNPAVARTVLSSASRLSQSSGSESTLVLWLSWAWIEFVEGAPTPSILARLCLISDGDNIPSAAFVLKKKLELQTESEDAFRRDDIDGFVLNAKLLSLAEYLSSEAGSEPKSEKQGSISAAMDVVWRHSERLLARGRGECPQHEELLEFAAMLLFRHTILGPYRRAYLSDQFRRCVQLFPTNVNFLALLDWVASTLRIDDEFRNVLSDLVLIGNQDSVALRVCAITHELGPGGSTYAAATAFSRALDSDAARLSPWLWSCYIRFCQVRAEGLPKDAGKRTYYRAMNSCPWAKDLAMEAFTTLIRRMDSSELKSGYNSMELKGMRIHVAMEEFMEKRKREKEKERSRENRRR</sequence>
<protein>
    <recommendedName>
        <fullName evidence="7">DUF1740-domain-containing protein</fullName>
    </recommendedName>
</protein>
<dbReference type="AlphaFoldDB" id="A0A2N3NHM0"/>
<dbReference type="Proteomes" id="UP000233524">
    <property type="component" value="Unassembled WGS sequence"/>
</dbReference>
<dbReference type="VEuPathDB" id="FungiDB:jhhlp_001230"/>
<proteinExistence type="inferred from homology"/>
<feature type="compositionally biased region" description="Basic and acidic residues" evidence="4">
    <location>
        <begin position="32"/>
        <end position="42"/>
    </location>
</feature>
<evidence type="ECO:0008006" key="7">
    <source>
        <dbReference type="Google" id="ProtNLM"/>
    </source>
</evidence>
<gene>
    <name evidence="5" type="ORF">jhhlp_001230</name>
</gene>
<name>A0A2N3NHM0_9PEZI</name>
<dbReference type="OrthoDB" id="297219at2759"/>
<keyword evidence="3" id="KW-0539">Nucleus</keyword>
<evidence type="ECO:0000256" key="2">
    <source>
        <dbReference type="ARBA" id="ARBA00009265"/>
    </source>
</evidence>
<feature type="compositionally biased region" description="Basic and acidic residues" evidence="4">
    <location>
        <begin position="77"/>
        <end position="98"/>
    </location>
</feature>
<evidence type="ECO:0000256" key="1">
    <source>
        <dbReference type="ARBA" id="ARBA00004123"/>
    </source>
</evidence>
<feature type="region of interest" description="Disordered" evidence="4">
    <location>
        <begin position="1"/>
        <end position="114"/>
    </location>
</feature>